<dbReference type="Proteomes" id="UP000683246">
    <property type="component" value="Chromosome"/>
</dbReference>
<dbReference type="EMBL" id="CP058649">
    <property type="protein sequence ID" value="QUI25869.1"/>
    <property type="molecule type" value="Genomic_DNA"/>
</dbReference>
<protein>
    <submittedName>
        <fullName evidence="9">Carbohydrate ABC transporter permease</fullName>
    </submittedName>
</protein>
<dbReference type="PANTHER" id="PTHR32243:SF24">
    <property type="entry name" value="DIACETYLCHITOBIOSE UPTAKE SYSTEM PERMEASE PROTEIN NGCG"/>
    <property type="match status" value="1"/>
</dbReference>
<evidence type="ECO:0000313" key="9">
    <source>
        <dbReference type="EMBL" id="QUI25869.1"/>
    </source>
</evidence>
<keyword evidence="5 7" id="KW-1133">Transmembrane helix</keyword>
<dbReference type="InterPro" id="IPR035906">
    <property type="entry name" value="MetI-like_sf"/>
</dbReference>
<keyword evidence="6 7" id="KW-0472">Membrane</keyword>
<comment type="subcellular location">
    <subcellularLocation>
        <location evidence="1 7">Cell membrane</location>
        <topology evidence="1 7">Multi-pass membrane protein</topology>
    </subcellularLocation>
</comment>
<dbReference type="GO" id="GO:0055085">
    <property type="term" value="P:transmembrane transport"/>
    <property type="evidence" value="ECO:0007669"/>
    <property type="project" value="InterPro"/>
</dbReference>
<name>A0A8J8MQJ5_9FIRM</name>
<feature type="transmembrane region" description="Helical" evidence="7">
    <location>
        <begin position="51"/>
        <end position="80"/>
    </location>
</feature>
<dbReference type="Gene3D" id="1.10.3720.10">
    <property type="entry name" value="MetI-like"/>
    <property type="match status" value="1"/>
</dbReference>
<feature type="domain" description="ABC transmembrane type-1" evidence="8">
    <location>
        <begin position="55"/>
        <end position="246"/>
    </location>
</feature>
<proteinExistence type="inferred from homology"/>
<dbReference type="KEGG" id="vpy:HZI73_25145"/>
<dbReference type="CDD" id="cd06261">
    <property type="entry name" value="TM_PBP2"/>
    <property type="match status" value="1"/>
</dbReference>
<evidence type="ECO:0000256" key="1">
    <source>
        <dbReference type="ARBA" id="ARBA00004651"/>
    </source>
</evidence>
<dbReference type="InterPro" id="IPR000515">
    <property type="entry name" value="MetI-like"/>
</dbReference>
<gene>
    <name evidence="9" type="ORF">HZI73_25145</name>
</gene>
<evidence type="ECO:0000256" key="4">
    <source>
        <dbReference type="ARBA" id="ARBA00022692"/>
    </source>
</evidence>
<organism evidence="9 10">
    <name type="scientific">Vallitalea pronyensis</name>
    <dbReference type="NCBI Taxonomy" id="1348613"/>
    <lineage>
        <taxon>Bacteria</taxon>
        <taxon>Bacillati</taxon>
        <taxon>Bacillota</taxon>
        <taxon>Clostridia</taxon>
        <taxon>Lachnospirales</taxon>
        <taxon>Vallitaleaceae</taxon>
        <taxon>Vallitalea</taxon>
    </lineage>
</organism>
<accession>A0A8J8MQJ5</accession>
<dbReference type="InterPro" id="IPR050901">
    <property type="entry name" value="BP-dep_ABC_trans_perm"/>
</dbReference>
<keyword evidence="4 7" id="KW-0812">Transmembrane</keyword>
<keyword evidence="3" id="KW-1003">Cell membrane</keyword>
<keyword evidence="10" id="KW-1185">Reference proteome</keyword>
<dbReference type="SUPFAM" id="SSF161098">
    <property type="entry name" value="MetI-like"/>
    <property type="match status" value="1"/>
</dbReference>
<evidence type="ECO:0000313" key="10">
    <source>
        <dbReference type="Proteomes" id="UP000683246"/>
    </source>
</evidence>
<dbReference type="GO" id="GO:0005886">
    <property type="term" value="C:plasma membrane"/>
    <property type="evidence" value="ECO:0007669"/>
    <property type="project" value="UniProtKB-SubCell"/>
</dbReference>
<dbReference type="AlphaFoldDB" id="A0A8J8MQJ5"/>
<feature type="transmembrane region" description="Helical" evidence="7">
    <location>
        <begin position="92"/>
        <end position="112"/>
    </location>
</feature>
<sequence>MLIAFIQIYPLFWLLTFSLKSNLEIFGANPMALPEKFMISNYTNVLVNGNLIQYLLNSSFVTVVTIIFSNILSAMAAYAIARMKWRFKGSMLTFFLLGLMIPMQAILLPLFLMMKKTGAYNTHMALILPYTAFAIPMAIFIFVGFFQTIPKEMEESAFMDGANLFQIFRRIMLPLIKPAIATVSIFTFLACWNELMFAITFISKEEVKTLTVGIMGMVGMYATRWGELGAGLVVATLPTVIIYIFMSNEVEKSFTTGAVKG</sequence>
<reference evidence="9" key="1">
    <citation type="submission" date="2020-07" db="EMBL/GenBank/DDBJ databases">
        <title>Vallitalea pronyensis genome.</title>
        <authorList>
            <person name="Postec A."/>
        </authorList>
    </citation>
    <scope>NUCLEOTIDE SEQUENCE</scope>
    <source>
        <strain evidence="9">FatNI3</strain>
    </source>
</reference>
<evidence type="ECO:0000259" key="8">
    <source>
        <dbReference type="PROSITE" id="PS50928"/>
    </source>
</evidence>
<dbReference type="PANTHER" id="PTHR32243">
    <property type="entry name" value="MALTOSE TRANSPORT SYSTEM PERMEASE-RELATED"/>
    <property type="match status" value="1"/>
</dbReference>
<dbReference type="Pfam" id="PF00528">
    <property type="entry name" value="BPD_transp_1"/>
    <property type="match status" value="1"/>
</dbReference>
<evidence type="ECO:0000256" key="6">
    <source>
        <dbReference type="ARBA" id="ARBA00023136"/>
    </source>
</evidence>
<feature type="transmembrane region" description="Helical" evidence="7">
    <location>
        <begin position="222"/>
        <end position="245"/>
    </location>
</feature>
<comment type="similarity">
    <text evidence="7">Belongs to the binding-protein-dependent transport system permease family.</text>
</comment>
<keyword evidence="2 7" id="KW-0813">Transport</keyword>
<evidence type="ECO:0000256" key="3">
    <source>
        <dbReference type="ARBA" id="ARBA00022475"/>
    </source>
</evidence>
<evidence type="ECO:0000256" key="5">
    <source>
        <dbReference type="ARBA" id="ARBA00022989"/>
    </source>
</evidence>
<evidence type="ECO:0000256" key="2">
    <source>
        <dbReference type="ARBA" id="ARBA00022448"/>
    </source>
</evidence>
<evidence type="ECO:0000256" key="7">
    <source>
        <dbReference type="RuleBase" id="RU363032"/>
    </source>
</evidence>
<feature type="transmembrane region" description="Helical" evidence="7">
    <location>
        <begin position="124"/>
        <end position="146"/>
    </location>
</feature>
<dbReference type="PROSITE" id="PS50928">
    <property type="entry name" value="ABC_TM1"/>
    <property type="match status" value="1"/>
</dbReference>